<name>A0A941JNQ0_NIACI</name>
<feature type="transmembrane region" description="Helical" evidence="1">
    <location>
        <begin position="63"/>
        <end position="81"/>
    </location>
</feature>
<dbReference type="RefSeq" id="WP_016202646.1">
    <property type="nucleotide sequence ID" value="NZ_JAGTPX020000006.1"/>
</dbReference>
<sequence length="85" mass="10172">MEKETPWYLKFRFLLVTCFILPPVAYMIILFNKKKLEHKKYIEYLTLTTLICCIWLLKFLPQPFDFAIIATLLIGMVISNLKKKK</sequence>
<dbReference type="AlphaFoldDB" id="A0A941JNQ0"/>
<keyword evidence="1" id="KW-0812">Transmembrane</keyword>
<accession>A0A941JNQ0</accession>
<proteinExistence type="predicted"/>
<dbReference type="EMBL" id="JAGTPX010000015">
    <property type="protein sequence ID" value="MBR8670784.1"/>
    <property type="molecule type" value="Genomic_DNA"/>
</dbReference>
<keyword evidence="1" id="KW-1133">Transmembrane helix</keyword>
<organism evidence="2">
    <name type="scientific">Niallia circulans</name>
    <name type="common">Bacillus circulans</name>
    <dbReference type="NCBI Taxonomy" id="1397"/>
    <lineage>
        <taxon>Bacteria</taxon>
        <taxon>Bacillati</taxon>
        <taxon>Bacillota</taxon>
        <taxon>Bacilli</taxon>
        <taxon>Bacillales</taxon>
        <taxon>Bacillaceae</taxon>
        <taxon>Niallia</taxon>
    </lineage>
</organism>
<protein>
    <recommendedName>
        <fullName evidence="3">Group-specific protein</fullName>
    </recommendedName>
</protein>
<comment type="caution">
    <text evidence="2">The sequence shown here is derived from an EMBL/GenBank/DDBJ whole genome shotgun (WGS) entry which is preliminary data.</text>
</comment>
<keyword evidence="1" id="KW-0472">Membrane</keyword>
<reference evidence="2" key="1">
    <citation type="submission" date="2021-04" db="EMBL/GenBank/DDBJ databases">
        <title>Genomic analysis of electroactive and textile dye degrading Bacillus circulans strain: DC10 isolated from constructed wetland-microbial fuel cells treating textile dye wastewaters.</title>
        <authorList>
            <person name="Patel D.U."/>
            <person name="Desai C.R."/>
        </authorList>
    </citation>
    <scope>NUCLEOTIDE SEQUENCE</scope>
    <source>
        <strain evidence="2">DC10</strain>
    </source>
</reference>
<feature type="transmembrane region" description="Helical" evidence="1">
    <location>
        <begin position="12"/>
        <end position="29"/>
    </location>
</feature>
<evidence type="ECO:0000256" key="1">
    <source>
        <dbReference type="SAM" id="Phobius"/>
    </source>
</evidence>
<gene>
    <name evidence="2" type="ORF">KD144_14690</name>
</gene>
<evidence type="ECO:0008006" key="3">
    <source>
        <dbReference type="Google" id="ProtNLM"/>
    </source>
</evidence>
<evidence type="ECO:0000313" key="2">
    <source>
        <dbReference type="EMBL" id="MBR8670784.1"/>
    </source>
</evidence>